<protein>
    <submittedName>
        <fullName evidence="1">Uncharacterized protein</fullName>
    </submittedName>
</protein>
<reference evidence="1 2" key="1">
    <citation type="journal article" date="2022" name="Int. J. Syst. Evol. Microbiol.">
        <title>&lt;i&gt;Sideroxyarcus emersonii&lt;/i&gt; gen. nov. sp. nov., a neutrophilic, microaerobic iron- and thiosulfate-oxidizing bacterium isolated from iron-rich wetland sediment.</title>
        <authorList>
            <person name="Kato S."/>
            <person name="Itoh T."/>
            <person name="Iino T."/>
            <person name="Ohkuma M."/>
        </authorList>
    </citation>
    <scope>NUCLEOTIDE SEQUENCE [LARGE SCALE GENOMIC DNA]</scope>
    <source>
        <strain evidence="1 2">MIZ01</strain>
    </source>
</reference>
<dbReference type="EMBL" id="AP023423">
    <property type="protein sequence ID" value="BCK86883.1"/>
    <property type="molecule type" value="Genomic_DNA"/>
</dbReference>
<organism evidence="1 2">
    <name type="scientific">Sideroxyarcus emersonii</name>
    <dbReference type="NCBI Taxonomy" id="2764705"/>
    <lineage>
        <taxon>Bacteria</taxon>
        <taxon>Pseudomonadati</taxon>
        <taxon>Pseudomonadota</taxon>
        <taxon>Betaproteobacteria</taxon>
        <taxon>Nitrosomonadales</taxon>
        <taxon>Gallionellaceae</taxon>
        <taxon>Sideroxyarcus</taxon>
    </lineage>
</organism>
<accession>A0AAN1X994</accession>
<evidence type="ECO:0000313" key="2">
    <source>
        <dbReference type="Proteomes" id="UP001320326"/>
    </source>
</evidence>
<proteinExistence type="predicted"/>
<dbReference type="PROSITE" id="PS51257">
    <property type="entry name" value="PROKAR_LIPOPROTEIN"/>
    <property type="match status" value="1"/>
</dbReference>
<evidence type="ECO:0000313" key="1">
    <source>
        <dbReference type="EMBL" id="BCK86883.1"/>
    </source>
</evidence>
<dbReference type="AlphaFoldDB" id="A0AAN1X994"/>
<name>A0AAN1X994_9PROT</name>
<sequence>MKRLIRISTIAMLLILGACSEKVHTKETSDGKPHKGSIFTGNYANLGSQNLRDGELKGTPYVVHLVGQFNTASTRIPTDTATMVWLTRKLEQIPCLYPDYQKDCHKELIVDIATVPPNKLMGTKIVMPEPLQDVPCVWNNSPLLALRTKPIDKATGAVIAAWRFDISNERIIPVQLNEVDCKSNDDEEVSKARAYEFLNNGWFGDMNHGITGLRQIGKVINESVRQIPRKDDPSMKDEIHDIQFDGLTISAYLAHFGDVEKMMVTDVVITSPKWPVKYNLNIGSSRKLVEQTLGTDMKLHNIIGEWSYGDGPEDVSFIFDKEDKVTTIKWHSDLD</sequence>
<dbReference type="KEGG" id="seme:MIZ01_0649"/>
<gene>
    <name evidence="1" type="ORF">MIZ01_0649</name>
</gene>
<dbReference type="RefSeq" id="WP_237248036.1">
    <property type="nucleotide sequence ID" value="NZ_AP023423.1"/>
</dbReference>
<dbReference type="Proteomes" id="UP001320326">
    <property type="component" value="Chromosome"/>
</dbReference>
<keyword evidence="2" id="KW-1185">Reference proteome</keyword>